<protein>
    <submittedName>
        <fullName evidence="8">Biopolymer transporter ExbD</fullName>
    </submittedName>
</protein>
<dbReference type="RefSeq" id="WP_320002908.1">
    <property type="nucleotide sequence ID" value="NZ_JAUHJS010000001.1"/>
</dbReference>
<evidence type="ECO:0000256" key="3">
    <source>
        <dbReference type="ARBA" id="ARBA00022475"/>
    </source>
</evidence>
<keyword evidence="7" id="KW-0813">Transport</keyword>
<dbReference type="InterPro" id="IPR003400">
    <property type="entry name" value="ExbD"/>
</dbReference>
<evidence type="ECO:0000256" key="7">
    <source>
        <dbReference type="RuleBase" id="RU003879"/>
    </source>
</evidence>
<keyword evidence="5" id="KW-1133">Transmembrane helix</keyword>
<keyword evidence="9" id="KW-1185">Reference proteome</keyword>
<sequence length="184" mass="20854">MAKKQRANPTVNSSSMADIAFLLLIFFLVTTTIASDKGILFQLPPKPDPNEPPPDIKFNQRNIFKILINSNDKMLVEDEPMDDISQLKGKVKEFVLNNGKNKELSDSPKDAIISLKADRGTSYEKFITVLDILETSYNEMYGARVGLTADQFRELDLKNPVDKERYDRARENFPKNISIAEPTN</sequence>
<evidence type="ECO:0000256" key="2">
    <source>
        <dbReference type="ARBA" id="ARBA00005811"/>
    </source>
</evidence>
<reference evidence="8" key="1">
    <citation type="submission" date="2023-06" db="EMBL/GenBank/DDBJ databases">
        <title>Cytophagales bacterium Strain LB-30, isolated from soil.</title>
        <authorList>
            <person name="Liu B."/>
        </authorList>
    </citation>
    <scope>NUCLEOTIDE SEQUENCE</scope>
    <source>
        <strain evidence="8">LB-30</strain>
    </source>
</reference>
<keyword evidence="6" id="KW-0472">Membrane</keyword>
<keyword evidence="4 7" id="KW-0812">Transmembrane</keyword>
<dbReference type="Proteomes" id="UP001168552">
    <property type="component" value="Unassembled WGS sequence"/>
</dbReference>
<evidence type="ECO:0000256" key="4">
    <source>
        <dbReference type="ARBA" id="ARBA00022692"/>
    </source>
</evidence>
<evidence type="ECO:0000313" key="9">
    <source>
        <dbReference type="Proteomes" id="UP001168552"/>
    </source>
</evidence>
<dbReference type="PANTHER" id="PTHR30558:SF3">
    <property type="entry name" value="BIOPOLYMER TRANSPORT PROTEIN EXBD-RELATED"/>
    <property type="match status" value="1"/>
</dbReference>
<organism evidence="8 9">
    <name type="scientific">Shiella aurantiaca</name>
    <dbReference type="NCBI Taxonomy" id="3058365"/>
    <lineage>
        <taxon>Bacteria</taxon>
        <taxon>Pseudomonadati</taxon>
        <taxon>Bacteroidota</taxon>
        <taxon>Cytophagia</taxon>
        <taxon>Cytophagales</taxon>
        <taxon>Shiellaceae</taxon>
        <taxon>Shiella</taxon>
    </lineage>
</organism>
<proteinExistence type="inferred from homology"/>
<evidence type="ECO:0000256" key="5">
    <source>
        <dbReference type="ARBA" id="ARBA00022989"/>
    </source>
</evidence>
<name>A0ABT8F1Q6_9BACT</name>
<dbReference type="Pfam" id="PF02472">
    <property type="entry name" value="ExbD"/>
    <property type="match status" value="1"/>
</dbReference>
<evidence type="ECO:0000313" key="8">
    <source>
        <dbReference type="EMBL" id="MDN4164382.1"/>
    </source>
</evidence>
<dbReference type="EMBL" id="JAUHJS010000001">
    <property type="protein sequence ID" value="MDN4164382.1"/>
    <property type="molecule type" value="Genomic_DNA"/>
</dbReference>
<keyword evidence="7" id="KW-0653">Protein transport</keyword>
<accession>A0ABT8F1Q6</accession>
<comment type="subcellular location">
    <subcellularLocation>
        <location evidence="1">Cell membrane</location>
        <topology evidence="1">Single-pass membrane protein</topology>
    </subcellularLocation>
    <subcellularLocation>
        <location evidence="7">Cell membrane</location>
        <topology evidence="7">Single-pass type II membrane protein</topology>
    </subcellularLocation>
</comment>
<evidence type="ECO:0000256" key="6">
    <source>
        <dbReference type="ARBA" id="ARBA00023136"/>
    </source>
</evidence>
<dbReference type="PANTHER" id="PTHR30558">
    <property type="entry name" value="EXBD MEMBRANE COMPONENT OF PMF-DRIVEN MACROMOLECULE IMPORT SYSTEM"/>
    <property type="match status" value="1"/>
</dbReference>
<keyword evidence="3" id="KW-1003">Cell membrane</keyword>
<comment type="caution">
    <text evidence="8">The sequence shown here is derived from an EMBL/GenBank/DDBJ whole genome shotgun (WGS) entry which is preliminary data.</text>
</comment>
<comment type="similarity">
    <text evidence="2 7">Belongs to the ExbD/TolR family.</text>
</comment>
<gene>
    <name evidence="8" type="ORF">QWY31_02655</name>
</gene>
<evidence type="ECO:0000256" key="1">
    <source>
        <dbReference type="ARBA" id="ARBA00004162"/>
    </source>
</evidence>